<evidence type="ECO:0000256" key="1">
    <source>
        <dbReference type="SAM" id="Coils"/>
    </source>
</evidence>
<proteinExistence type="predicted"/>
<dbReference type="Bgee" id="ENSACAG00000031958">
    <property type="expression patterns" value="Expressed in lung and 7 other cell types or tissues"/>
</dbReference>
<organism evidence="2 3">
    <name type="scientific">Anolis carolinensis</name>
    <name type="common">Green anole</name>
    <name type="synonym">American chameleon</name>
    <dbReference type="NCBI Taxonomy" id="28377"/>
    <lineage>
        <taxon>Eukaryota</taxon>
        <taxon>Metazoa</taxon>
        <taxon>Chordata</taxon>
        <taxon>Craniata</taxon>
        <taxon>Vertebrata</taxon>
        <taxon>Euteleostomi</taxon>
        <taxon>Lepidosauria</taxon>
        <taxon>Squamata</taxon>
        <taxon>Bifurcata</taxon>
        <taxon>Unidentata</taxon>
        <taxon>Episquamata</taxon>
        <taxon>Toxicofera</taxon>
        <taxon>Iguania</taxon>
        <taxon>Dactyloidae</taxon>
        <taxon>Anolis</taxon>
    </lineage>
</organism>
<dbReference type="GO" id="GO:0007018">
    <property type="term" value="P:microtubule-based movement"/>
    <property type="evidence" value="ECO:0007669"/>
    <property type="project" value="InterPro"/>
</dbReference>
<keyword evidence="3" id="KW-1185">Reference proteome</keyword>
<reference evidence="2" key="2">
    <citation type="submission" date="2025-08" db="UniProtKB">
        <authorList>
            <consortium name="Ensembl"/>
        </authorList>
    </citation>
    <scope>IDENTIFICATION</scope>
</reference>
<dbReference type="AlphaFoldDB" id="A0A803T3Z8"/>
<dbReference type="GO" id="GO:0051959">
    <property type="term" value="F:dynein light intermediate chain binding"/>
    <property type="evidence" value="ECO:0007669"/>
    <property type="project" value="InterPro"/>
</dbReference>
<reference evidence="2 3" key="1">
    <citation type="submission" date="2009-12" db="EMBL/GenBank/DDBJ databases">
        <title>The Genome Sequence of Anolis carolinensis (Green Anole Lizard).</title>
        <authorList>
            <consortium name="The Genome Sequencing Platform"/>
            <person name="Di Palma F."/>
            <person name="Alfoldi J."/>
            <person name="Heiman D."/>
            <person name="Young S."/>
            <person name="Grabherr M."/>
            <person name="Johnson J."/>
            <person name="Lander E.S."/>
            <person name="Lindblad-Toh K."/>
        </authorList>
    </citation>
    <scope>NUCLEOTIDE SEQUENCE [LARGE SCALE GENOMIC DNA]</scope>
    <source>
        <strain evidence="2 3">JBL SC #1</strain>
    </source>
</reference>
<evidence type="ECO:0000313" key="2">
    <source>
        <dbReference type="Ensembl" id="ENSACAP00000029938.1"/>
    </source>
</evidence>
<name>A0A803T3Z8_ANOCA</name>
<dbReference type="GeneTree" id="ENSGT00390000000412"/>
<dbReference type="Ensembl" id="ENSACAT00000043526.1">
    <property type="protein sequence ID" value="ENSACAP00000029938.1"/>
    <property type="gene ID" value="ENSACAG00000031958.2"/>
</dbReference>
<evidence type="ECO:0000313" key="3">
    <source>
        <dbReference type="Proteomes" id="UP000001646"/>
    </source>
</evidence>
<dbReference type="Proteomes" id="UP000001646">
    <property type="component" value="Chromosome 1"/>
</dbReference>
<accession>A0A803T3Z8</accession>
<reference evidence="2" key="3">
    <citation type="submission" date="2025-09" db="UniProtKB">
        <authorList>
            <consortium name="Ensembl"/>
        </authorList>
    </citation>
    <scope>IDENTIFICATION</scope>
</reference>
<protein>
    <submittedName>
        <fullName evidence="2">Uncharacterized protein</fullName>
    </submittedName>
</protein>
<keyword evidence="1" id="KW-0175">Coiled coil</keyword>
<sequence>MSSSKEYFILGTIGQYLPQFPCQYCPGGVGAVLLKLPLPSKYIMTVFIDIYVYFVFLLFSFSRIYKERTKPVVDHANEVAEWNEQKILEYSNLKSKSTEKLSITPLYEDSSCTVDTFAECEAQEKIEVQTVSSQLSCHRRTCMKFQAGYNHKFVRKKSPPSYDKTEPIIDDVISHILRLRDKLGWETSLPRCGFIANEDGRTDKQKITLPSVSLQKDDGEYVYCLIRSRDDPKAAYDPYDLQVVSANLARQFKEYWTITASYISKFTLVCGEEKMEIRPVIEWLYERQLYYALRSIKICFNFRMVIYKQLFFVDEILQNCLLYIQALCVDVSSPKRNKSSEDVAIHFIKIDTSYTYTLNEFCEKQYQQSQLARSLIQTFRDKVIKVIQRSFLKVAEMKGAEKLFQHFPDDVTEKSKHFEIAEWRHIMERFSRFLQLVDRIFQELLRRLVHNAIDHLLEIFKGSSMMVAPKEKTNEKLIRLFKKTIERADDLLLSEIRCPWMHQNNYFQEPQELPCPPKEHEVQQDIITTSDIDKILEEVKRLLKGEAEYSPIFEVNLCLRIPYEKDFYRTYYPDDEDLTETPLESVKEELEYSEDFKNLAQHDSKIKFEQQLEDTITNASHSGKKKNYNVLDQESIAESSNGSIIYESSPLFSTDVYLTPNRREFSVQLQGILDGLENTIAMEAKNTHLVEITRTALAKLSKELTTVDGFIEHLQYLQEISTDLPKINTQYNSLSELYYIAKDYDIFLPIQQLALYQTIVRTLQNLQSTVLICEKMKDDHIIKFSEGLGEYIDNLQAEMREYKNKVSYHDRKNYAILVFAEE</sequence>
<dbReference type="InterPro" id="IPR026983">
    <property type="entry name" value="DHC"/>
</dbReference>
<dbReference type="PANTHER" id="PTHR45703">
    <property type="entry name" value="DYNEIN HEAVY CHAIN"/>
    <property type="match status" value="1"/>
</dbReference>
<feature type="coiled-coil region" evidence="1">
    <location>
        <begin position="785"/>
        <end position="812"/>
    </location>
</feature>
<dbReference type="GO" id="GO:0045505">
    <property type="term" value="F:dynein intermediate chain binding"/>
    <property type="evidence" value="ECO:0007669"/>
    <property type="project" value="InterPro"/>
</dbReference>
<dbReference type="GO" id="GO:0030286">
    <property type="term" value="C:dynein complex"/>
    <property type="evidence" value="ECO:0007669"/>
    <property type="project" value="InterPro"/>
</dbReference>